<feature type="region of interest" description="Disordered" evidence="1">
    <location>
        <begin position="60"/>
        <end position="82"/>
    </location>
</feature>
<keyword evidence="3" id="KW-1185">Reference proteome</keyword>
<evidence type="ECO:0000256" key="1">
    <source>
        <dbReference type="SAM" id="MobiDB-lite"/>
    </source>
</evidence>
<evidence type="ECO:0000313" key="3">
    <source>
        <dbReference type="Proteomes" id="UP001139319"/>
    </source>
</evidence>
<organism evidence="2 3">
    <name type="scientific">Gilvimarinus xylanilyticus</name>
    <dbReference type="NCBI Taxonomy" id="2944139"/>
    <lineage>
        <taxon>Bacteria</taxon>
        <taxon>Pseudomonadati</taxon>
        <taxon>Pseudomonadota</taxon>
        <taxon>Gammaproteobacteria</taxon>
        <taxon>Cellvibrionales</taxon>
        <taxon>Cellvibrionaceae</taxon>
        <taxon>Gilvimarinus</taxon>
    </lineage>
</organism>
<dbReference type="RefSeq" id="WP_253966696.1">
    <property type="nucleotide sequence ID" value="NZ_JAMFTH010000001.1"/>
</dbReference>
<accession>A0A9X2I0K8</accession>
<dbReference type="EMBL" id="JAMFTH010000001">
    <property type="protein sequence ID" value="MCP8898418.1"/>
    <property type="molecule type" value="Genomic_DNA"/>
</dbReference>
<sequence>MPVDFTQLYSSSSGNPSARGALRPGINLSALASLPLKTGEMATAEVVRLQNIKPEHQAQLLKQGRIEPPPTAASNTGKESASPAPVRLASLLVKGQIVQTLTRALLTPGDKLAVAVQPGRGLVIQPPGTNSVMAGKGTSAALQQALVSTDVATANTNRPPIAPQELATALREILPRQNGPTLEPAIALLQRLLQQLPNQSGLKNIQQLLQKLESQALTPNTPQMLTAPAAKEAVQNTGTLLEARLLNALRSNPAALEPVLQNDRKAILLKLAQAVVSQLTPSAVSEPAQRAITPQKPADLPLLAQLLGTGGHKAQAQQNRLTLELMEALPGGKNALLQDLLNASPRPATAEQSQTLRTQLLLLTHQLTLTSLARIRQQQLQPEISRARQGEAPAGINIHLDVPIRVDQQLYNARLGIEEFPDPESDRATTKQAKCWQVTLDLDTPAGPLAARLRYLNASVDVVIWSEDKTLLTEAKTRFNEYRAPFAAAGIELNKVQFREGAPPEQGNKLRYNLVDITT</sequence>
<proteinExistence type="predicted"/>
<feature type="compositionally biased region" description="Polar residues" evidence="1">
    <location>
        <begin position="7"/>
        <end position="16"/>
    </location>
</feature>
<name>A0A9X2I0K8_9GAMM</name>
<dbReference type="Proteomes" id="UP001139319">
    <property type="component" value="Unassembled WGS sequence"/>
</dbReference>
<reference evidence="2" key="1">
    <citation type="submission" date="2022-05" db="EMBL/GenBank/DDBJ databases">
        <authorList>
            <person name="Sun H.-N."/>
        </authorList>
    </citation>
    <scope>NUCLEOTIDE SEQUENCE</scope>
    <source>
        <strain evidence="2">HB14</strain>
    </source>
</reference>
<keyword evidence="2" id="KW-0282">Flagellum</keyword>
<keyword evidence="2" id="KW-0966">Cell projection</keyword>
<evidence type="ECO:0000313" key="2">
    <source>
        <dbReference type="EMBL" id="MCP8898418.1"/>
    </source>
</evidence>
<dbReference type="AlphaFoldDB" id="A0A9X2I0K8"/>
<feature type="region of interest" description="Disordered" evidence="1">
    <location>
        <begin position="1"/>
        <end position="21"/>
    </location>
</feature>
<gene>
    <name evidence="2" type="ORF">M6D89_03795</name>
</gene>
<comment type="caution">
    <text evidence="2">The sequence shown here is derived from an EMBL/GenBank/DDBJ whole genome shotgun (WGS) entry which is preliminary data.</text>
</comment>
<reference evidence="2" key="2">
    <citation type="submission" date="2023-01" db="EMBL/GenBank/DDBJ databases">
        <title>Gilvimarinus xylanilyticus HB14 isolated from Caulerpa lentillifera aquaculture base in Hainan, China.</title>
        <authorList>
            <person name="Zhang Y.-J."/>
        </authorList>
    </citation>
    <scope>NUCLEOTIDE SEQUENCE</scope>
    <source>
        <strain evidence="2">HB14</strain>
    </source>
</reference>
<protein>
    <submittedName>
        <fullName evidence="2">Flagellar hook-length control protein FliK</fullName>
    </submittedName>
</protein>
<keyword evidence="2" id="KW-0969">Cilium</keyword>